<dbReference type="InterPro" id="IPR010987">
    <property type="entry name" value="Glutathione-S-Trfase_C-like"/>
</dbReference>
<keyword evidence="7" id="KW-1185">Reference proteome</keyword>
<evidence type="ECO:0000313" key="7">
    <source>
        <dbReference type="Proteomes" id="UP000008743"/>
    </source>
</evidence>
<dbReference type="PANTHER" id="PTHR43917">
    <property type="match status" value="1"/>
</dbReference>
<dbReference type="InterPro" id="IPR004045">
    <property type="entry name" value="Glutathione_S-Trfase_N"/>
</dbReference>
<dbReference type="Proteomes" id="UP000008743">
    <property type="component" value="Unassembled WGS sequence"/>
</dbReference>
<organism evidence="6 7">
    <name type="scientific">Capsaspora owczarzaki (strain ATCC 30864)</name>
    <dbReference type="NCBI Taxonomy" id="595528"/>
    <lineage>
        <taxon>Eukaryota</taxon>
        <taxon>Filasterea</taxon>
        <taxon>Capsaspora</taxon>
    </lineage>
</organism>
<reference evidence="7" key="1">
    <citation type="submission" date="2011-02" db="EMBL/GenBank/DDBJ databases">
        <title>The Genome Sequence of Capsaspora owczarzaki ATCC 30864.</title>
        <authorList>
            <person name="Russ C."/>
            <person name="Cuomo C."/>
            <person name="Burger G."/>
            <person name="Gray M.W."/>
            <person name="Holland P.W.H."/>
            <person name="King N."/>
            <person name="Lang F.B.F."/>
            <person name="Roger A.J."/>
            <person name="Ruiz-Trillo I."/>
            <person name="Young S.K."/>
            <person name="Zeng Q."/>
            <person name="Gargeya S."/>
            <person name="Alvarado L."/>
            <person name="Berlin A."/>
            <person name="Chapman S.B."/>
            <person name="Chen Z."/>
            <person name="Freedman E."/>
            <person name="Gellesch M."/>
            <person name="Goldberg J."/>
            <person name="Griggs A."/>
            <person name="Gujja S."/>
            <person name="Heilman E."/>
            <person name="Heiman D."/>
            <person name="Howarth C."/>
            <person name="Mehta T."/>
            <person name="Neiman D."/>
            <person name="Pearson M."/>
            <person name="Roberts A."/>
            <person name="Saif S."/>
            <person name="Shea T."/>
            <person name="Shenoy N."/>
            <person name="Sisk P."/>
            <person name="Stolte C."/>
            <person name="Sykes S."/>
            <person name="White J."/>
            <person name="Yandava C."/>
            <person name="Haas B."/>
            <person name="Nusbaum C."/>
            <person name="Birren B."/>
        </authorList>
    </citation>
    <scope>NUCLEOTIDE SEQUENCE</scope>
    <source>
        <strain evidence="7">ATCC 30864</strain>
    </source>
</reference>
<gene>
    <name evidence="6" type="ORF">CAOG_005679</name>
</gene>
<dbReference type="PROSITE" id="PS50404">
    <property type="entry name" value="GST_NTER"/>
    <property type="match status" value="1"/>
</dbReference>
<evidence type="ECO:0000256" key="3">
    <source>
        <dbReference type="ARBA" id="ARBA00022679"/>
    </source>
</evidence>
<evidence type="ECO:0000256" key="1">
    <source>
        <dbReference type="ARBA" id="ARBA00004496"/>
    </source>
</evidence>
<evidence type="ECO:0000313" key="6">
    <source>
        <dbReference type="EMBL" id="KJE95201.1"/>
    </source>
</evidence>
<dbReference type="PANTHER" id="PTHR43917:SF8">
    <property type="entry name" value="GH16740P-RELATED"/>
    <property type="match status" value="1"/>
</dbReference>
<dbReference type="InterPro" id="IPR040079">
    <property type="entry name" value="Glutathione_S-Trfase"/>
</dbReference>
<dbReference type="CDD" id="cd03050">
    <property type="entry name" value="GST_N_Theta"/>
    <property type="match status" value="1"/>
</dbReference>
<comment type="subcellular location">
    <subcellularLocation>
        <location evidence="1">Cytoplasm</location>
    </subcellularLocation>
</comment>
<dbReference type="AlphaFoldDB" id="A0A0D2UJE3"/>
<dbReference type="OMA" id="IQQPMSK"/>
<keyword evidence="3 6" id="KW-0808">Transferase</keyword>
<dbReference type="RefSeq" id="XP_004346352.1">
    <property type="nucleotide sequence ID" value="XM_004346302.2"/>
</dbReference>
<accession>A0A0D2UJE3</accession>
<evidence type="ECO:0000256" key="2">
    <source>
        <dbReference type="ARBA" id="ARBA00022490"/>
    </source>
</evidence>
<dbReference type="GO" id="GO:0004364">
    <property type="term" value="F:glutathione transferase activity"/>
    <property type="evidence" value="ECO:0007669"/>
    <property type="project" value="TreeGrafter"/>
</dbReference>
<name>A0A0D2UJE3_CAPO3</name>
<dbReference type="STRING" id="595528.A0A0D2UJE3"/>
<dbReference type="GO" id="GO:0005737">
    <property type="term" value="C:cytoplasm"/>
    <property type="evidence" value="ECO:0007669"/>
    <property type="project" value="UniProtKB-SubCell"/>
</dbReference>
<feature type="domain" description="GST C-terminal" evidence="5">
    <location>
        <begin position="90"/>
        <end position="231"/>
    </location>
</feature>
<dbReference type="GO" id="GO:0006749">
    <property type="term" value="P:glutathione metabolic process"/>
    <property type="evidence" value="ECO:0007669"/>
    <property type="project" value="TreeGrafter"/>
</dbReference>
<dbReference type="SFLD" id="SFLDG01153">
    <property type="entry name" value="Main.4:_Theta-like"/>
    <property type="match status" value="1"/>
</dbReference>
<keyword evidence="2" id="KW-0963">Cytoplasm</keyword>
<dbReference type="OrthoDB" id="422574at2759"/>
<dbReference type="Gene3D" id="1.20.1050.10">
    <property type="match status" value="1"/>
</dbReference>
<dbReference type="InParanoid" id="A0A0D2UJE3"/>
<dbReference type="Pfam" id="PF00043">
    <property type="entry name" value="GST_C"/>
    <property type="match status" value="1"/>
</dbReference>
<dbReference type="FunFam" id="3.40.30.10:FF:000176">
    <property type="entry name" value="Glutathione S-transferase theta-1"/>
    <property type="match status" value="1"/>
</dbReference>
<evidence type="ECO:0000259" key="5">
    <source>
        <dbReference type="PROSITE" id="PS50405"/>
    </source>
</evidence>
<dbReference type="PROSITE" id="PS50405">
    <property type="entry name" value="GST_CTER"/>
    <property type="match status" value="1"/>
</dbReference>
<dbReference type="SFLD" id="SFLDG00358">
    <property type="entry name" value="Main_(cytGST)"/>
    <property type="match status" value="1"/>
</dbReference>
<dbReference type="InterPro" id="IPR051369">
    <property type="entry name" value="GST_Theta"/>
</dbReference>
<dbReference type="InterPro" id="IPR036282">
    <property type="entry name" value="Glutathione-S-Trfase_C_sf"/>
</dbReference>
<dbReference type="InterPro" id="IPR036249">
    <property type="entry name" value="Thioredoxin-like_sf"/>
</dbReference>
<dbReference type="SUPFAM" id="SSF47616">
    <property type="entry name" value="GST C-terminal domain-like"/>
    <property type="match status" value="1"/>
</dbReference>
<dbReference type="FunFam" id="1.20.1050.10:FF:000039">
    <property type="entry name" value="Glutathione S-transferase theta-1"/>
    <property type="match status" value="1"/>
</dbReference>
<evidence type="ECO:0000259" key="4">
    <source>
        <dbReference type="PROSITE" id="PS50404"/>
    </source>
</evidence>
<dbReference type="PhylomeDB" id="A0A0D2UJE3"/>
<dbReference type="Gene3D" id="3.40.30.10">
    <property type="entry name" value="Glutaredoxin"/>
    <property type="match status" value="1"/>
</dbReference>
<dbReference type="EMBL" id="KE346368">
    <property type="protein sequence ID" value="KJE95201.1"/>
    <property type="molecule type" value="Genomic_DNA"/>
</dbReference>
<dbReference type="SUPFAM" id="SSF52833">
    <property type="entry name" value="Thioredoxin-like"/>
    <property type="match status" value="1"/>
</dbReference>
<dbReference type="InterPro" id="IPR004046">
    <property type="entry name" value="GST_C"/>
</dbReference>
<dbReference type="SFLD" id="SFLDS00019">
    <property type="entry name" value="Glutathione_Transferase_(cytos"/>
    <property type="match status" value="1"/>
</dbReference>
<dbReference type="eggNOG" id="KOG0867">
    <property type="taxonomic scope" value="Eukaryota"/>
</dbReference>
<sequence>MSAGLSLYFDAMSQPSRAVLILLRANNLPFTPKIINVVKGDQYKPEFKKINPNKKIPVIDDNGFVLFESHAILRYLCNKYNLPDHWYPKDPQKRALVDQYLDWHHTYTRTAAHHFREKYMAPRFGIQIDEKSSAESFKTFQFALKQLDTNFLQSNRFIIGGDKPSIADISAVCELIQLQMVRFDFSPFANVDKWMKDVAASVPAFDEVHKIFYSVRDRELAGLSTAPKAKL</sequence>
<proteinExistence type="predicted"/>
<protein>
    <submittedName>
        <fullName evidence="6">Glutathione S-transferase domain-containing protein</fullName>
    </submittedName>
</protein>
<dbReference type="InterPro" id="IPR040075">
    <property type="entry name" value="GST_N_Theta"/>
</dbReference>
<dbReference type="Pfam" id="PF13417">
    <property type="entry name" value="GST_N_3"/>
    <property type="match status" value="1"/>
</dbReference>
<feature type="domain" description="GST N-terminal" evidence="4">
    <location>
        <begin position="3"/>
        <end position="84"/>
    </location>
</feature>